<dbReference type="OrthoDB" id="5966706at2759"/>
<comment type="subcellular location">
    <subcellularLocation>
        <location evidence="2">Secreted</location>
    </subcellularLocation>
</comment>
<dbReference type="GO" id="GO:0005179">
    <property type="term" value="F:hormone activity"/>
    <property type="evidence" value="ECO:0007669"/>
    <property type="project" value="InterPro"/>
</dbReference>
<keyword evidence="2" id="KW-0964">Secreted</keyword>
<dbReference type="KEGG" id="aten:116292330"/>
<evidence type="ECO:0000256" key="2">
    <source>
        <dbReference type="RuleBase" id="RU000406"/>
    </source>
</evidence>
<dbReference type="GeneID" id="116292330"/>
<dbReference type="AlphaFoldDB" id="A0A6P8HRZ6"/>
<dbReference type="SMART" id="SM00078">
    <property type="entry name" value="IlGF"/>
    <property type="match status" value="1"/>
</dbReference>
<evidence type="ECO:0000256" key="3">
    <source>
        <dbReference type="SAM" id="SignalP"/>
    </source>
</evidence>
<comment type="similarity">
    <text evidence="1 2">Belongs to the insulin family.</text>
</comment>
<dbReference type="InterPro" id="IPR016179">
    <property type="entry name" value="Insulin-like"/>
</dbReference>
<dbReference type="Gene3D" id="1.10.100.10">
    <property type="entry name" value="Insulin-like"/>
    <property type="match status" value="1"/>
</dbReference>
<dbReference type="Pfam" id="PF00049">
    <property type="entry name" value="Insulin"/>
    <property type="match status" value="1"/>
</dbReference>
<dbReference type="InterPro" id="IPR022352">
    <property type="entry name" value="Ins/IGF/rlx"/>
</dbReference>
<feature type="domain" description="Insulin-like" evidence="4">
    <location>
        <begin position="43"/>
        <end position="114"/>
    </location>
</feature>
<accession>A0A6P8HRZ6</accession>
<dbReference type="RefSeq" id="XP_031555477.1">
    <property type="nucleotide sequence ID" value="XM_031699617.1"/>
</dbReference>
<evidence type="ECO:0000256" key="1">
    <source>
        <dbReference type="ARBA" id="ARBA00009034"/>
    </source>
</evidence>
<dbReference type="Proteomes" id="UP000515163">
    <property type="component" value="Unplaced"/>
</dbReference>
<protein>
    <submittedName>
        <fullName evidence="6">Insulin-like</fullName>
    </submittedName>
</protein>
<dbReference type="InterPro" id="IPR036438">
    <property type="entry name" value="Insulin-like_sf"/>
</dbReference>
<dbReference type="PRINTS" id="PR00276">
    <property type="entry name" value="INSULINFAMLY"/>
</dbReference>
<evidence type="ECO:0000313" key="6">
    <source>
        <dbReference type="RefSeq" id="XP_031555477.1"/>
    </source>
</evidence>
<dbReference type="InParanoid" id="A0A6P8HRZ6"/>
<keyword evidence="3" id="KW-0732">Signal</keyword>
<dbReference type="PROSITE" id="PS00262">
    <property type="entry name" value="INSULIN"/>
    <property type="match status" value="1"/>
</dbReference>
<proteinExistence type="inferred from homology"/>
<organism evidence="5 6">
    <name type="scientific">Actinia tenebrosa</name>
    <name type="common">Australian red waratah sea anemone</name>
    <dbReference type="NCBI Taxonomy" id="6105"/>
    <lineage>
        <taxon>Eukaryota</taxon>
        <taxon>Metazoa</taxon>
        <taxon>Cnidaria</taxon>
        <taxon>Anthozoa</taxon>
        <taxon>Hexacorallia</taxon>
        <taxon>Actiniaria</taxon>
        <taxon>Actiniidae</taxon>
        <taxon>Actinia</taxon>
    </lineage>
</organism>
<evidence type="ECO:0000259" key="4">
    <source>
        <dbReference type="SMART" id="SM00078"/>
    </source>
</evidence>
<dbReference type="SUPFAM" id="SSF56994">
    <property type="entry name" value="Insulin-like"/>
    <property type="match status" value="1"/>
</dbReference>
<sequence>MTVTSLLRISLLLLILTNELLADHCHGHYCVKTSEYSDIVIDGHFCGDQIYMAYGYVCGYFKKRRKRDTREKQPLLESKNKGNAFLKSRRKRSYNIVEECCYEGCSFEEISEYC</sequence>
<evidence type="ECO:0000313" key="5">
    <source>
        <dbReference type="Proteomes" id="UP000515163"/>
    </source>
</evidence>
<keyword evidence="5" id="KW-1185">Reference proteome</keyword>
<feature type="signal peptide" evidence="3">
    <location>
        <begin position="1"/>
        <end position="22"/>
    </location>
</feature>
<dbReference type="GO" id="GO:0005576">
    <property type="term" value="C:extracellular region"/>
    <property type="evidence" value="ECO:0007669"/>
    <property type="project" value="UniProtKB-SubCell"/>
</dbReference>
<reference evidence="6" key="1">
    <citation type="submission" date="2025-08" db="UniProtKB">
        <authorList>
            <consortium name="RefSeq"/>
        </authorList>
    </citation>
    <scope>IDENTIFICATION</scope>
    <source>
        <tissue evidence="6">Tentacle</tissue>
    </source>
</reference>
<name>A0A6P8HRZ6_ACTTE</name>
<gene>
    <name evidence="6" type="primary">LOC116292330</name>
</gene>
<feature type="chain" id="PRO_5028309727" evidence="3">
    <location>
        <begin position="23"/>
        <end position="114"/>
    </location>
</feature>
<dbReference type="InterPro" id="IPR022353">
    <property type="entry name" value="Insulin_CS"/>
</dbReference>